<evidence type="ECO:0000313" key="16">
    <source>
        <dbReference type="EMBL" id="KAA0063769.1"/>
    </source>
</evidence>
<keyword evidence="5 17" id="KW-0808">Transferase</keyword>
<dbReference type="Gene3D" id="3.40.50.150">
    <property type="entry name" value="Vaccinia Virus protein VP39"/>
    <property type="match status" value="1"/>
</dbReference>
<dbReference type="Gene3D" id="3.10.50.40">
    <property type="match status" value="1"/>
</dbReference>
<dbReference type="InterPro" id="IPR016197">
    <property type="entry name" value="Chromo-like_dom_sf"/>
</dbReference>
<dbReference type="InterPro" id="IPR023780">
    <property type="entry name" value="Chromo_domain"/>
</dbReference>
<evidence type="ECO:0000313" key="18">
    <source>
        <dbReference type="Proteomes" id="UP000321393"/>
    </source>
</evidence>
<dbReference type="InterPro" id="IPR040870">
    <property type="entry name" value="HEN1_dsRBD2"/>
</dbReference>
<dbReference type="Pfam" id="PF00254">
    <property type="entry name" value="FKBP_C"/>
    <property type="match status" value="1"/>
</dbReference>
<evidence type="ECO:0000256" key="7">
    <source>
        <dbReference type="ARBA" id="ARBA00022723"/>
    </source>
</evidence>
<dbReference type="Pfam" id="PF24626">
    <property type="entry name" value="SH3_Tf2-1"/>
    <property type="match status" value="1"/>
</dbReference>
<keyword evidence="6" id="KW-0949">S-adenosyl-L-methionine</keyword>
<dbReference type="Pfam" id="PF18441">
    <property type="entry name" value="Hen1_Lam_C"/>
    <property type="match status" value="1"/>
</dbReference>
<evidence type="ECO:0000259" key="14">
    <source>
        <dbReference type="PROSITE" id="PS50013"/>
    </source>
</evidence>
<comment type="catalytic activity">
    <reaction evidence="13">
        <text>small RNA 3'-end nucleotide + S-adenosyl-L-methionine = small RNA 3'-end 2'-O-methylnucleotide + S-adenosyl-L-homocysteine + H(+)</text>
        <dbReference type="Rhea" id="RHEA:37887"/>
        <dbReference type="Rhea" id="RHEA-COMP:10415"/>
        <dbReference type="Rhea" id="RHEA-COMP:10416"/>
        <dbReference type="ChEBI" id="CHEBI:15378"/>
        <dbReference type="ChEBI" id="CHEBI:57856"/>
        <dbReference type="ChEBI" id="CHEBI:59789"/>
        <dbReference type="ChEBI" id="CHEBI:74896"/>
        <dbReference type="ChEBI" id="CHEBI:74898"/>
        <dbReference type="EC" id="2.1.1.386"/>
    </reaction>
</comment>
<dbReference type="InterPro" id="IPR046357">
    <property type="entry name" value="PPIase_dom_sf"/>
</dbReference>
<dbReference type="Pfam" id="PF17921">
    <property type="entry name" value="Integrase_H2C2"/>
    <property type="match status" value="1"/>
</dbReference>
<dbReference type="InterPro" id="IPR026610">
    <property type="entry name" value="Hen1"/>
</dbReference>
<dbReference type="EMBL" id="SSTD01013863">
    <property type="protein sequence ID" value="TYK05521.1"/>
    <property type="molecule type" value="Genomic_DNA"/>
</dbReference>
<dbReference type="GO" id="GO:0046872">
    <property type="term" value="F:metal ion binding"/>
    <property type="evidence" value="ECO:0007669"/>
    <property type="project" value="UniProtKB-KW"/>
</dbReference>
<dbReference type="PANTHER" id="PTHR21404:SF3">
    <property type="entry name" value="SMALL RNA 2'-O-METHYLTRANSFERASE"/>
    <property type="match status" value="1"/>
</dbReference>
<dbReference type="Proteomes" id="UP000321393">
    <property type="component" value="Unassembled WGS sequence"/>
</dbReference>
<evidence type="ECO:0000256" key="11">
    <source>
        <dbReference type="ARBA" id="ARBA00029569"/>
    </source>
</evidence>
<dbReference type="InterPro" id="IPR012337">
    <property type="entry name" value="RNaseH-like_sf"/>
</dbReference>
<dbReference type="EC" id="2.1.1.386" evidence="12"/>
<dbReference type="InterPro" id="IPR001179">
    <property type="entry name" value="PPIase_FKBP_dom"/>
</dbReference>
<reference evidence="18 19" key="1">
    <citation type="submission" date="2019-08" db="EMBL/GenBank/DDBJ databases">
        <title>Draft genome sequences of two oriental melons (Cucumis melo L. var makuwa).</title>
        <authorList>
            <person name="Kwon S.-Y."/>
        </authorList>
    </citation>
    <scope>NUCLEOTIDE SEQUENCE [LARGE SCALE GENOMIC DNA]</scope>
    <source>
        <strain evidence="19">cv. Chang Bougi</strain>
        <strain evidence="18">cv. SW 3</strain>
        <tissue evidence="17">Leaf</tissue>
    </source>
</reference>
<evidence type="ECO:0000259" key="15">
    <source>
        <dbReference type="PROSITE" id="PS50994"/>
    </source>
</evidence>
<keyword evidence="7" id="KW-0479">Metal-binding</keyword>
<dbReference type="Gene3D" id="2.40.50.40">
    <property type="match status" value="1"/>
</dbReference>
<keyword evidence="10" id="KW-0943">RNA-mediated gene silencing</keyword>
<dbReference type="SUPFAM" id="SSF53098">
    <property type="entry name" value="Ribonuclease H-like"/>
    <property type="match status" value="1"/>
</dbReference>
<dbReference type="InterPro" id="IPR013217">
    <property type="entry name" value="Methyltransf_12"/>
</dbReference>
<dbReference type="STRING" id="1194695.A0A5D3C0R9"/>
<dbReference type="InterPro" id="IPR040813">
    <property type="entry name" value="Hen1_Lam_C"/>
</dbReference>
<dbReference type="PANTHER" id="PTHR21404">
    <property type="entry name" value="HEN1"/>
    <property type="match status" value="1"/>
</dbReference>
<evidence type="ECO:0000256" key="6">
    <source>
        <dbReference type="ARBA" id="ARBA00022691"/>
    </source>
</evidence>
<dbReference type="InterPro" id="IPR001584">
    <property type="entry name" value="Integrase_cat-core"/>
</dbReference>
<dbReference type="Pfam" id="PF21224">
    <property type="entry name" value="Hen1_LCD"/>
    <property type="match status" value="1"/>
</dbReference>
<accession>A0A5D3C0R9</accession>
<dbReference type="GO" id="GO:0005737">
    <property type="term" value="C:cytoplasm"/>
    <property type="evidence" value="ECO:0007669"/>
    <property type="project" value="TreeGrafter"/>
</dbReference>
<dbReference type="SUPFAM" id="SSF54534">
    <property type="entry name" value="FKBP-like"/>
    <property type="match status" value="1"/>
</dbReference>
<dbReference type="GO" id="GO:0015074">
    <property type="term" value="P:DNA integration"/>
    <property type="evidence" value="ECO:0007669"/>
    <property type="project" value="InterPro"/>
</dbReference>
<evidence type="ECO:0000313" key="19">
    <source>
        <dbReference type="Proteomes" id="UP000321947"/>
    </source>
</evidence>
<dbReference type="EMBL" id="SSTE01002324">
    <property type="protein sequence ID" value="KAA0063769.1"/>
    <property type="molecule type" value="Genomic_DNA"/>
</dbReference>
<dbReference type="FunFam" id="3.40.50.150:FF:000215">
    <property type="entry name" value="Hua enhancer1"/>
    <property type="match status" value="1"/>
</dbReference>
<proteinExistence type="inferred from homology"/>
<dbReference type="Pfam" id="PF17842">
    <property type="entry name" value="dsRBD2"/>
    <property type="match status" value="1"/>
</dbReference>
<dbReference type="Pfam" id="PF08242">
    <property type="entry name" value="Methyltransf_12"/>
    <property type="match status" value="1"/>
</dbReference>
<evidence type="ECO:0000256" key="1">
    <source>
        <dbReference type="ARBA" id="ARBA00001946"/>
    </source>
</evidence>
<evidence type="ECO:0000256" key="4">
    <source>
        <dbReference type="ARBA" id="ARBA00022603"/>
    </source>
</evidence>
<evidence type="ECO:0000313" key="17">
    <source>
        <dbReference type="EMBL" id="TYK05521.1"/>
    </source>
</evidence>
<keyword evidence="4 17" id="KW-0489">Methyltransferase</keyword>
<organism evidence="17 19">
    <name type="scientific">Cucumis melo var. makuwa</name>
    <name type="common">Oriental melon</name>
    <dbReference type="NCBI Taxonomy" id="1194695"/>
    <lineage>
        <taxon>Eukaryota</taxon>
        <taxon>Viridiplantae</taxon>
        <taxon>Streptophyta</taxon>
        <taxon>Embryophyta</taxon>
        <taxon>Tracheophyta</taxon>
        <taxon>Spermatophyta</taxon>
        <taxon>Magnoliopsida</taxon>
        <taxon>eudicotyledons</taxon>
        <taxon>Gunneridae</taxon>
        <taxon>Pentapetalae</taxon>
        <taxon>rosids</taxon>
        <taxon>fabids</taxon>
        <taxon>Cucurbitales</taxon>
        <taxon>Cucurbitaceae</taxon>
        <taxon>Benincaseae</taxon>
        <taxon>Cucumis</taxon>
    </lineage>
</organism>
<dbReference type="AlphaFoldDB" id="A0A5D3C0R9"/>
<sequence>MSGELHWKGMKSDVKRHVEQCEICQRNKYEATKPAGVLQPLPISDKILEDWTMDFIEGLPKAGGVNVIMVVVDRLTKYAYFITLKHPFSAKQVAATFIDKVVRKHDIPKSIISDRDKIFLSNFWKELFATMGTILKRSTTFHPQTDGQTERVNQCLETYLRCFCNEQPQKWDQFIPWAELWYNTTFHASTKTTPFEAVFGRSPPPLLSYGDRKTLNNEVESLLKSRDLAINALKENLDIAQNSMKKMTDLKRMELKLKVGEEVYLKLRPYRQHSLARKRSEKLAPRFYGPYKIIEEIGAVAYRLELPPEAAIHNVFHISQLKPKLGNQQVVQRQHPMLTEEFELQLWPETVLGIRWNKNLGANEWLIKWKGLPESEATWESTYQMNQHFPSFHLEDKLGIHTRTNDLTSEEACDELVARINYLFSNEFLSALHPLSGHFRDAMQREGDCHCLVPISVIFAYDARICNLSKWIDPHMESNPYLVIPCILRAAAKLSESLSAPKGQLSLQRKNPYPSEVIASSVIEPSLSSKRSLIEVVHIPHFLDKPVESITLDLSPTGYYLDLIAKQLGLCDAAKVFISRPVGRASSETRLYFAASETFLSDLPSDLLDFKEALHFREPLNARATYLCGQDIYGDAILANIGYTWKSKDLSYENIGLQSYYRMLINKTPSGIYKLSREAMVTAQLPSMFTTKANWRGAFPRDVLCTFCRQQRLSEPIISSVGVIPSSSKSSDKQNLQVTDSKAVQEHANGGTIAENNGQVVESEDTFRCEVRIYSKNQELVLECSPKDTFKKQFDSIQNVSLKVLLWLDIYFKDLNVSLERLTSYADALSIQFNSQRFFQELASYRSFHSGLNSEVQEEISHKSKDLKFLCTYLGYGDSSLNIHGSDSGISPSNGSLVCISYNVSLKAEGVEVRETIEKNDDYEFEIGSGCVIPCLEAIVQQMSLGQSAYFCAELVPREFILAATLNSARILHLLDSSACCLEYSCTLIRVTEPLEARMEQALFSPPLSKQRVEFAVKYIKESHACTLVDFGCGSGSLLDSLLNYQTSLEKIVGVDISQKSLSRAAKILHSKLSTEPNNHVPRTPIKSAVLYDGSITDFDPRLCEFDIATCLEVIEHMEEDQAYLFGNLVLSSFCPKLLVVSTPNYEYNVILQGSNLSSQEGDPDDKTQLQSCKFRNHDHKFEWTREQFNHWARDLATRHNYSVEFSGVGGLGHMEPGYASQIAIFRRSETRRVHPIGDKAESAYRYQVIWEWNSRNK</sequence>
<dbReference type="InterPro" id="IPR041588">
    <property type="entry name" value="Integrase_H2C2"/>
</dbReference>
<feature type="domain" description="Chromo" evidence="14">
    <location>
        <begin position="346"/>
        <end position="381"/>
    </location>
</feature>
<evidence type="ECO:0000256" key="8">
    <source>
        <dbReference type="ARBA" id="ARBA00022842"/>
    </source>
</evidence>
<evidence type="ECO:0000256" key="10">
    <source>
        <dbReference type="ARBA" id="ARBA00023158"/>
    </source>
</evidence>
<dbReference type="PROSITE" id="PS50013">
    <property type="entry name" value="CHROMO_2"/>
    <property type="match status" value="1"/>
</dbReference>
<comment type="cofactor">
    <cofactor evidence="1">
        <name>Mg(2+)</name>
        <dbReference type="ChEBI" id="CHEBI:18420"/>
    </cofactor>
</comment>
<keyword evidence="9" id="KW-0694">RNA-binding</keyword>
<dbReference type="GO" id="GO:0003723">
    <property type="term" value="F:RNA binding"/>
    <property type="evidence" value="ECO:0007669"/>
    <property type="project" value="UniProtKB-KW"/>
</dbReference>
<evidence type="ECO:0000256" key="9">
    <source>
        <dbReference type="ARBA" id="ARBA00022884"/>
    </source>
</evidence>
<gene>
    <name evidence="17" type="ORF">E5676_scaffold178G00250</name>
    <name evidence="16" type="ORF">E6C27_scaffold1290G00620</name>
</gene>
<dbReference type="SUPFAM" id="SSF54160">
    <property type="entry name" value="Chromo domain-like"/>
    <property type="match status" value="1"/>
</dbReference>
<dbReference type="InterPro" id="IPR056924">
    <property type="entry name" value="SH3_Tf2-1"/>
</dbReference>
<dbReference type="Gene3D" id="3.30.420.10">
    <property type="entry name" value="Ribonuclease H-like superfamily/Ribonuclease H"/>
    <property type="match status" value="1"/>
</dbReference>
<feature type="domain" description="Integrase catalytic" evidence="15">
    <location>
        <begin position="38"/>
        <end position="202"/>
    </location>
</feature>
<name>A0A5D3C0R9_CUCMM</name>
<dbReference type="GO" id="GO:0030422">
    <property type="term" value="P:siRNA processing"/>
    <property type="evidence" value="ECO:0007669"/>
    <property type="project" value="TreeGrafter"/>
</dbReference>
<dbReference type="GO" id="GO:0090486">
    <property type="term" value="F:small RNA 2'-O-methyltransferase activity"/>
    <property type="evidence" value="ECO:0007669"/>
    <property type="project" value="UniProtKB-EC"/>
</dbReference>
<evidence type="ECO:0000256" key="5">
    <source>
        <dbReference type="ARBA" id="ARBA00022679"/>
    </source>
</evidence>
<evidence type="ECO:0000256" key="12">
    <source>
        <dbReference type="ARBA" id="ARBA00035025"/>
    </source>
</evidence>
<dbReference type="GO" id="GO:0003755">
    <property type="term" value="F:peptidyl-prolyl cis-trans isomerase activity"/>
    <property type="evidence" value="ECO:0007669"/>
    <property type="project" value="InterPro"/>
</dbReference>
<comment type="caution">
    <text evidence="17">The sequence shown here is derived from an EMBL/GenBank/DDBJ whole genome shotgun (WGS) entry which is preliminary data.</text>
</comment>
<protein>
    <recommendedName>
        <fullName evidence="3">Small RNA 2'-O-methyltransferase</fullName>
        <ecNumber evidence="12">2.1.1.386</ecNumber>
    </recommendedName>
    <alternativeName>
        <fullName evidence="11">Rotamase</fullName>
    </alternativeName>
</protein>
<dbReference type="GO" id="GO:0005634">
    <property type="term" value="C:nucleus"/>
    <property type="evidence" value="ECO:0007669"/>
    <property type="project" value="TreeGrafter"/>
</dbReference>
<dbReference type="InterPro" id="IPR036397">
    <property type="entry name" value="RNaseH_sf"/>
</dbReference>
<dbReference type="InterPro" id="IPR029063">
    <property type="entry name" value="SAM-dependent_MTases_sf"/>
</dbReference>
<dbReference type="Proteomes" id="UP000321947">
    <property type="component" value="Unassembled WGS sequence"/>
</dbReference>
<dbReference type="PROSITE" id="PS50994">
    <property type="entry name" value="INTEGRASE"/>
    <property type="match status" value="1"/>
</dbReference>
<dbReference type="InterPro" id="IPR000953">
    <property type="entry name" value="Chromo/chromo_shadow_dom"/>
</dbReference>
<keyword evidence="8" id="KW-0460">Magnesium</keyword>
<dbReference type="Pfam" id="PF00385">
    <property type="entry name" value="Chromo"/>
    <property type="match status" value="1"/>
</dbReference>
<dbReference type="OrthoDB" id="2154311at2759"/>
<evidence type="ECO:0000256" key="3">
    <source>
        <dbReference type="ARBA" id="ARBA00021330"/>
    </source>
</evidence>
<evidence type="ECO:0000256" key="13">
    <source>
        <dbReference type="ARBA" id="ARBA00048418"/>
    </source>
</evidence>
<comment type="similarity">
    <text evidence="2">Belongs to the methyltransferase superfamily. HEN1 family.</text>
</comment>
<evidence type="ECO:0000256" key="2">
    <source>
        <dbReference type="ARBA" id="ARBA00009026"/>
    </source>
</evidence>
<dbReference type="GO" id="GO:0001510">
    <property type="term" value="P:RNA methylation"/>
    <property type="evidence" value="ECO:0007669"/>
    <property type="project" value="InterPro"/>
</dbReference>
<dbReference type="SUPFAM" id="SSF53335">
    <property type="entry name" value="S-adenosyl-L-methionine-dependent methyltransferases"/>
    <property type="match status" value="1"/>
</dbReference>